<proteinExistence type="predicted"/>
<evidence type="ECO:0000313" key="2">
    <source>
        <dbReference type="Proteomes" id="UP001396334"/>
    </source>
</evidence>
<reference evidence="1 2" key="1">
    <citation type="journal article" date="2024" name="G3 (Bethesda)">
        <title>Genome assembly of Hibiscus sabdariffa L. provides insights into metabolisms of medicinal natural products.</title>
        <authorList>
            <person name="Kim T."/>
        </authorList>
    </citation>
    <scope>NUCLEOTIDE SEQUENCE [LARGE SCALE GENOMIC DNA]</scope>
    <source>
        <strain evidence="1">TK-2024</strain>
        <tissue evidence="1">Old leaves</tissue>
    </source>
</reference>
<evidence type="ECO:0000313" key="1">
    <source>
        <dbReference type="EMBL" id="KAK8992208.1"/>
    </source>
</evidence>
<dbReference type="Proteomes" id="UP001396334">
    <property type="component" value="Unassembled WGS sequence"/>
</dbReference>
<comment type="caution">
    <text evidence="1">The sequence shown here is derived from an EMBL/GenBank/DDBJ whole genome shotgun (WGS) entry which is preliminary data.</text>
</comment>
<protein>
    <submittedName>
        <fullName evidence="1">Uncharacterized protein</fullName>
    </submittedName>
</protein>
<gene>
    <name evidence="1" type="ORF">V6N11_048299</name>
</gene>
<name>A0ABR2PV20_9ROSI</name>
<sequence>MAVDEENGRWLCCGGFGTLDFAGKTENDHSSAIESSLIQQSRSMEKDTQLLCAVHTPSTRQFDLSTCPRSTLRFHRNPARAARPIVPREASILVSIIGCGLVFPQLLAHPFAPFTSTYDRTVPSIWSPPLPNDHGNILDQKSKS</sequence>
<organism evidence="1 2">
    <name type="scientific">Hibiscus sabdariffa</name>
    <name type="common">roselle</name>
    <dbReference type="NCBI Taxonomy" id="183260"/>
    <lineage>
        <taxon>Eukaryota</taxon>
        <taxon>Viridiplantae</taxon>
        <taxon>Streptophyta</taxon>
        <taxon>Embryophyta</taxon>
        <taxon>Tracheophyta</taxon>
        <taxon>Spermatophyta</taxon>
        <taxon>Magnoliopsida</taxon>
        <taxon>eudicotyledons</taxon>
        <taxon>Gunneridae</taxon>
        <taxon>Pentapetalae</taxon>
        <taxon>rosids</taxon>
        <taxon>malvids</taxon>
        <taxon>Malvales</taxon>
        <taxon>Malvaceae</taxon>
        <taxon>Malvoideae</taxon>
        <taxon>Hibiscus</taxon>
    </lineage>
</organism>
<keyword evidence="2" id="KW-1185">Reference proteome</keyword>
<accession>A0ABR2PV20</accession>
<dbReference type="EMBL" id="JBBPBN010000050">
    <property type="protein sequence ID" value="KAK8992208.1"/>
    <property type="molecule type" value="Genomic_DNA"/>
</dbReference>